<dbReference type="SUPFAM" id="SSF55797">
    <property type="entry name" value="PR-1-like"/>
    <property type="match status" value="1"/>
</dbReference>
<dbReference type="GO" id="GO:0005576">
    <property type="term" value="C:extracellular region"/>
    <property type="evidence" value="ECO:0007669"/>
    <property type="project" value="InterPro"/>
</dbReference>
<evidence type="ECO:0000313" key="3">
    <source>
        <dbReference type="Proteomes" id="UP000283003"/>
    </source>
</evidence>
<dbReference type="PROSITE" id="PS01009">
    <property type="entry name" value="CRISP_1"/>
    <property type="match status" value="1"/>
</dbReference>
<dbReference type="InterPro" id="IPR001283">
    <property type="entry name" value="CRISP-related"/>
</dbReference>
<dbReference type="Pfam" id="PF00188">
    <property type="entry name" value="CAP"/>
    <property type="match status" value="1"/>
</dbReference>
<dbReference type="InterPro" id="IPR002413">
    <property type="entry name" value="V5_allergen-like"/>
</dbReference>
<evidence type="ECO:0000313" key="2">
    <source>
        <dbReference type="EMBL" id="RVQ69764.1"/>
    </source>
</evidence>
<sequence length="175" mass="18964">MAGAFAAVVAIGASGVASSKERGWVERVGGGSFAERLLGAHNDERRKMGVPDLRWSPKLAAQAQAYAQKLARQQAMVHASNAERGGAGENLWAGRAGFYSAEEMVEGMVAEKRHFKSGNFPQVSRTGQWRDVGHYTQLIWRETTDIGCAVAPGGTNDWLVCRYWPAGNIYGKPVL</sequence>
<dbReference type="InterPro" id="IPR018244">
    <property type="entry name" value="Allrgn_V5/Tpx1_CS"/>
</dbReference>
<dbReference type="EMBL" id="RXOL01000001">
    <property type="protein sequence ID" value="RVQ69764.1"/>
    <property type="molecule type" value="Genomic_DNA"/>
</dbReference>
<comment type="caution">
    <text evidence="2">The sequence shown here is derived from an EMBL/GenBank/DDBJ whole genome shotgun (WGS) entry which is preliminary data.</text>
</comment>
<dbReference type="InterPro" id="IPR014044">
    <property type="entry name" value="CAP_dom"/>
</dbReference>
<evidence type="ECO:0000259" key="1">
    <source>
        <dbReference type="SMART" id="SM00198"/>
    </source>
</evidence>
<gene>
    <name evidence="2" type="ORF">EKN06_02550</name>
</gene>
<accession>A0A437H291</accession>
<keyword evidence="3" id="KW-1185">Reference proteome</keyword>
<dbReference type="PANTHER" id="PTHR10334">
    <property type="entry name" value="CYSTEINE-RICH SECRETORY PROTEIN-RELATED"/>
    <property type="match status" value="1"/>
</dbReference>
<name>A0A437H291_9SPHN</name>
<protein>
    <submittedName>
        <fullName evidence="2">SCP-like extracellular</fullName>
    </submittedName>
</protein>
<dbReference type="AlphaFoldDB" id="A0A437H291"/>
<dbReference type="SMART" id="SM00198">
    <property type="entry name" value="SCP"/>
    <property type="match status" value="1"/>
</dbReference>
<feature type="domain" description="SCP" evidence="1">
    <location>
        <begin position="32"/>
        <end position="171"/>
    </location>
</feature>
<dbReference type="Proteomes" id="UP000283003">
    <property type="component" value="Unassembled WGS sequence"/>
</dbReference>
<proteinExistence type="predicted"/>
<dbReference type="Gene3D" id="3.40.33.10">
    <property type="entry name" value="CAP"/>
    <property type="match status" value="1"/>
</dbReference>
<dbReference type="OrthoDB" id="9794228at2"/>
<dbReference type="PRINTS" id="PR00838">
    <property type="entry name" value="V5ALLERGEN"/>
</dbReference>
<dbReference type="PRINTS" id="PR00837">
    <property type="entry name" value="V5TPXLIKE"/>
</dbReference>
<reference evidence="2 3" key="1">
    <citation type="submission" date="2018-12" db="EMBL/GenBank/DDBJ databases">
        <title>Croceicoccus ponticola sp. nov., a lipolytic bacterium isolated from seawater.</title>
        <authorList>
            <person name="Yoon J.-H."/>
        </authorList>
    </citation>
    <scope>NUCLEOTIDE SEQUENCE [LARGE SCALE GENOMIC DNA]</scope>
    <source>
        <strain evidence="2 3">GM-16</strain>
    </source>
</reference>
<organism evidence="2 3">
    <name type="scientific">Croceicoccus ponticola</name>
    <dbReference type="NCBI Taxonomy" id="2217664"/>
    <lineage>
        <taxon>Bacteria</taxon>
        <taxon>Pseudomonadati</taxon>
        <taxon>Pseudomonadota</taxon>
        <taxon>Alphaproteobacteria</taxon>
        <taxon>Sphingomonadales</taxon>
        <taxon>Erythrobacteraceae</taxon>
        <taxon>Croceicoccus</taxon>
    </lineage>
</organism>
<dbReference type="InterPro" id="IPR035940">
    <property type="entry name" value="CAP_sf"/>
</dbReference>